<accession>A0A9P0K4Z1</accession>
<sequence>MARKYLSDEELQQYIVNISDEESLDSKDEPDYNASATDTSDSDSENSTPRHNVTAPGASASPPDSSPKPATSGTSPNRSPAQGISGSPQNISPVSAGTATAVDSFEDIWSDPAGKQQHFNFNAECGMDPTISGILALTEPIDYFSLFFNHEIINIMVNQTNLFATQYLERANDVPSSSRLHDWMPTDANEMKQFVGLLGWMSVVKVPELPDYWSQNPLFSFPLSKNTMPRNRFELLLRFWHFANNDEATPGDRTHKINAIFNEFIKNFKNAYTPGETICI</sequence>
<gene>
    <name evidence="3" type="ORF">ACAOBT_LOCUS6376</name>
</gene>
<dbReference type="EMBL" id="CAKOFQ010006726">
    <property type="protein sequence ID" value="CAH1965511.1"/>
    <property type="molecule type" value="Genomic_DNA"/>
</dbReference>
<feature type="compositionally biased region" description="Low complexity" evidence="1">
    <location>
        <begin position="55"/>
        <end position="72"/>
    </location>
</feature>
<dbReference type="PANTHER" id="PTHR46599:SF3">
    <property type="entry name" value="PIGGYBAC TRANSPOSABLE ELEMENT-DERIVED PROTEIN 4"/>
    <property type="match status" value="1"/>
</dbReference>
<dbReference type="OrthoDB" id="6619166at2759"/>
<dbReference type="InterPro" id="IPR029526">
    <property type="entry name" value="PGBD"/>
</dbReference>
<evidence type="ECO:0000313" key="4">
    <source>
        <dbReference type="Proteomes" id="UP001152888"/>
    </source>
</evidence>
<dbReference type="Pfam" id="PF13843">
    <property type="entry name" value="DDE_Tnp_1_7"/>
    <property type="match status" value="1"/>
</dbReference>
<dbReference type="Proteomes" id="UP001152888">
    <property type="component" value="Unassembled WGS sequence"/>
</dbReference>
<evidence type="ECO:0000313" key="3">
    <source>
        <dbReference type="EMBL" id="CAH1965511.1"/>
    </source>
</evidence>
<dbReference type="PANTHER" id="PTHR46599">
    <property type="entry name" value="PIGGYBAC TRANSPOSABLE ELEMENT-DERIVED PROTEIN 4"/>
    <property type="match status" value="1"/>
</dbReference>
<evidence type="ECO:0000256" key="1">
    <source>
        <dbReference type="SAM" id="MobiDB-lite"/>
    </source>
</evidence>
<feature type="compositionally biased region" description="Polar residues" evidence="1">
    <location>
        <begin position="73"/>
        <end position="97"/>
    </location>
</feature>
<evidence type="ECO:0000259" key="2">
    <source>
        <dbReference type="Pfam" id="PF13843"/>
    </source>
</evidence>
<feature type="region of interest" description="Disordered" evidence="1">
    <location>
        <begin position="16"/>
        <end position="97"/>
    </location>
</feature>
<name>A0A9P0K4Z1_ACAOB</name>
<organism evidence="3 4">
    <name type="scientific">Acanthoscelides obtectus</name>
    <name type="common">Bean weevil</name>
    <name type="synonym">Bruchus obtectus</name>
    <dbReference type="NCBI Taxonomy" id="200917"/>
    <lineage>
        <taxon>Eukaryota</taxon>
        <taxon>Metazoa</taxon>
        <taxon>Ecdysozoa</taxon>
        <taxon>Arthropoda</taxon>
        <taxon>Hexapoda</taxon>
        <taxon>Insecta</taxon>
        <taxon>Pterygota</taxon>
        <taxon>Neoptera</taxon>
        <taxon>Endopterygota</taxon>
        <taxon>Coleoptera</taxon>
        <taxon>Polyphaga</taxon>
        <taxon>Cucujiformia</taxon>
        <taxon>Chrysomeloidea</taxon>
        <taxon>Chrysomelidae</taxon>
        <taxon>Bruchinae</taxon>
        <taxon>Bruchini</taxon>
        <taxon>Acanthoscelides</taxon>
    </lineage>
</organism>
<protein>
    <recommendedName>
        <fullName evidence="2">PiggyBac transposable element-derived protein domain-containing protein</fullName>
    </recommendedName>
</protein>
<reference evidence="3" key="1">
    <citation type="submission" date="2022-03" db="EMBL/GenBank/DDBJ databases">
        <authorList>
            <person name="Sayadi A."/>
        </authorList>
    </citation>
    <scope>NUCLEOTIDE SEQUENCE</scope>
</reference>
<feature type="domain" description="PiggyBac transposable element-derived protein" evidence="2">
    <location>
        <begin position="140"/>
        <end position="280"/>
    </location>
</feature>
<comment type="caution">
    <text evidence="3">The sequence shown here is derived from an EMBL/GenBank/DDBJ whole genome shotgun (WGS) entry which is preliminary data.</text>
</comment>
<keyword evidence="4" id="KW-1185">Reference proteome</keyword>
<dbReference type="AlphaFoldDB" id="A0A9P0K4Z1"/>
<proteinExistence type="predicted"/>